<evidence type="ECO:0000313" key="2">
    <source>
        <dbReference type="EMBL" id="MFD2757309.1"/>
    </source>
</evidence>
<evidence type="ECO:0000313" key="3">
    <source>
        <dbReference type="Proteomes" id="UP001597492"/>
    </source>
</evidence>
<dbReference type="EMBL" id="JBHUNE010000003">
    <property type="protein sequence ID" value="MFD2757309.1"/>
    <property type="molecule type" value="Genomic_DNA"/>
</dbReference>
<feature type="region of interest" description="Disordered" evidence="1">
    <location>
        <begin position="325"/>
        <end position="351"/>
    </location>
</feature>
<organism evidence="2 3">
    <name type="scientific">Gulosibacter faecalis</name>
    <dbReference type="NCBI Taxonomy" id="272240"/>
    <lineage>
        <taxon>Bacteria</taxon>
        <taxon>Bacillati</taxon>
        <taxon>Actinomycetota</taxon>
        <taxon>Actinomycetes</taxon>
        <taxon>Micrococcales</taxon>
        <taxon>Microbacteriaceae</taxon>
        <taxon>Gulosibacter</taxon>
    </lineage>
</organism>
<name>A0ABW5UY02_9MICO</name>
<proteinExistence type="predicted"/>
<comment type="caution">
    <text evidence="2">The sequence shown here is derived from an EMBL/GenBank/DDBJ whole genome shotgun (WGS) entry which is preliminary data.</text>
</comment>
<gene>
    <name evidence="2" type="ORF">ACFSW7_02830</name>
</gene>
<dbReference type="RefSeq" id="WP_019617856.1">
    <property type="nucleotide sequence ID" value="NZ_JBHUNE010000003.1"/>
</dbReference>
<evidence type="ECO:0008006" key="4">
    <source>
        <dbReference type="Google" id="ProtNLM"/>
    </source>
</evidence>
<reference evidence="3" key="1">
    <citation type="journal article" date="2019" name="Int. J. Syst. Evol. Microbiol.">
        <title>The Global Catalogue of Microorganisms (GCM) 10K type strain sequencing project: providing services to taxonomists for standard genome sequencing and annotation.</title>
        <authorList>
            <consortium name="The Broad Institute Genomics Platform"/>
            <consortium name="The Broad Institute Genome Sequencing Center for Infectious Disease"/>
            <person name="Wu L."/>
            <person name="Ma J."/>
        </authorList>
    </citation>
    <scope>NUCLEOTIDE SEQUENCE [LARGE SCALE GENOMIC DNA]</scope>
    <source>
        <strain evidence="3">TISTR 1514</strain>
    </source>
</reference>
<accession>A0ABW5UY02</accession>
<keyword evidence="3" id="KW-1185">Reference proteome</keyword>
<evidence type="ECO:0000256" key="1">
    <source>
        <dbReference type="SAM" id="MobiDB-lite"/>
    </source>
</evidence>
<sequence>MGWNLRMMIYETGETAAPLDASARQSLRLARASEFLQVYPGYYVQAADPRPSAELLHAARTLAAARENHQGVVSGISAAVLHGLPLTRKRLGTKVQFTRPWFGRANEWVRTSEARLDETEAEFRAGARVTTLRRTVRDLAVVLPADELLAVADVALQWGADLRDLAVPGAPHARKLRWVCEHADARSESIGESRSRALLLERGFAWDTLQPNVLDAHGRWLARADFGLACGLLGEFDGRSKYGRLLRPGQDSSGAIMREKNRENSLRDAGWEIVRWGWDDLSRPEVIVTRIRAALDRLSKTPPRGSLAVARSNVLDRPDWSQKLTFTRSLPPRPEPARASVRTAPDKPDAT</sequence>
<dbReference type="Proteomes" id="UP001597492">
    <property type="component" value="Unassembled WGS sequence"/>
</dbReference>
<protein>
    <recommendedName>
        <fullName evidence="4">DUF559 domain-containing protein</fullName>
    </recommendedName>
</protein>